<dbReference type="SUPFAM" id="SSF103473">
    <property type="entry name" value="MFS general substrate transporter"/>
    <property type="match status" value="1"/>
</dbReference>
<comment type="catalytic activity">
    <reaction evidence="8">
        <text>L-aspartyl-L-lysine(out) = L-aspartyl-L-lysine(in)</text>
        <dbReference type="Rhea" id="RHEA:79411"/>
        <dbReference type="ChEBI" id="CHEBI:229953"/>
    </reaction>
</comment>
<feature type="transmembrane region" description="Helical" evidence="19">
    <location>
        <begin position="56"/>
        <end position="73"/>
    </location>
</feature>
<feature type="transmembrane region" description="Helical" evidence="19">
    <location>
        <begin position="273"/>
        <end position="293"/>
    </location>
</feature>
<evidence type="ECO:0000256" key="7">
    <source>
        <dbReference type="ARBA" id="ARBA00044893"/>
    </source>
</evidence>
<evidence type="ECO:0000256" key="16">
    <source>
        <dbReference type="ARBA" id="ARBA00045018"/>
    </source>
</evidence>
<evidence type="ECO:0000256" key="2">
    <source>
        <dbReference type="ARBA" id="ARBA00044876"/>
    </source>
</evidence>
<comment type="catalytic activity">
    <reaction evidence="5">
        <text>L-alpha-aminoacyl-L-histidine(out) = L-alpha-aminoacyl-L-histidine(in)</text>
        <dbReference type="Rhea" id="RHEA:79375"/>
        <dbReference type="ChEBI" id="CHEBI:229967"/>
    </reaction>
</comment>
<feature type="transmembrane region" description="Helical" evidence="19">
    <location>
        <begin position="339"/>
        <end position="357"/>
    </location>
</feature>
<feature type="domain" description="Major facilitator superfamily (MFS) profile" evidence="20">
    <location>
        <begin position="55"/>
        <end position="455"/>
    </location>
</feature>
<comment type="catalytic activity">
    <reaction evidence="11">
        <text>L-arginyl-glycine(out) = L-arginyl-glycine(in)</text>
        <dbReference type="Rhea" id="RHEA:79391"/>
        <dbReference type="ChEBI" id="CHEBI:229955"/>
    </reaction>
</comment>
<dbReference type="GO" id="GO:0022857">
    <property type="term" value="F:transmembrane transporter activity"/>
    <property type="evidence" value="ECO:0007669"/>
    <property type="project" value="InterPro"/>
</dbReference>
<comment type="catalytic activity">
    <reaction evidence="3">
        <text>L-histidyl-glycine(out) = L-histidyl-glycine(in)</text>
        <dbReference type="Rhea" id="RHEA:79395"/>
        <dbReference type="ChEBI" id="CHEBI:229957"/>
    </reaction>
</comment>
<dbReference type="PROSITE" id="PS50850">
    <property type="entry name" value="MFS"/>
    <property type="match status" value="1"/>
</dbReference>
<feature type="transmembrane region" description="Helical" evidence="19">
    <location>
        <begin position="430"/>
        <end position="451"/>
    </location>
</feature>
<evidence type="ECO:0000256" key="13">
    <source>
        <dbReference type="ARBA" id="ARBA00044919"/>
    </source>
</evidence>
<feature type="transmembrane region" description="Helical" evidence="19">
    <location>
        <begin position="363"/>
        <end position="387"/>
    </location>
</feature>
<comment type="catalytic activity">
    <reaction evidence="12">
        <text>L-histidyl-L-alpha-amino acid(out) = L-histidyl-L-alpha-amino acid(in)</text>
        <dbReference type="Rhea" id="RHEA:79379"/>
        <dbReference type="ChEBI" id="CHEBI:229964"/>
    </reaction>
</comment>
<evidence type="ECO:0000256" key="18">
    <source>
        <dbReference type="ARBA" id="ARBA00046376"/>
    </source>
</evidence>
<comment type="catalytic activity">
    <reaction evidence="13">
        <text>L-alanyl-L-lysine(out) = L-alanyl-L-lysine(in)</text>
        <dbReference type="Rhea" id="RHEA:79415"/>
        <dbReference type="ChEBI" id="CHEBI:192470"/>
    </reaction>
</comment>
<name>A0A9P6X979_RHIOR</name>
<feature type="transmembrane region" description="Helical" evidence="19">
    <location>
        <begin position="94"/>
        <end position="116"/>
    </location>
</feature>
<dbReference type="CDD" id="cd02024">
    <property type="entry name" value="NRK1"/>
    <property type="match status" value="1"/>
</dbReference>
<evidence type="ECO:0000256" key="3">
    <source>
        <dbReference type="ARBA" id="ARBA00044878"/>
    </source>
</evidence>
<dbReference type="PANTHER" id="PTHR23512:SF12">
    <property type="entry name" value="TRANSPORTER, PUTATIVE (AFU_ORTHOLOGUE AFUA_4G00260)-RELATED"/>
    <property type="match status" value="1"/>
</dbReference>
<comment type="subunit">
    <text evidence="18">Homodimer. Interacts with lysosomal protein GLMP (via lumenal domain); the interaction starts while both proteins are still in the endoplasmic reticulum and is required for stabilization of MFSD1 in lysosomes but has no direct effect on its targeting to lysosomes or transporter activity.</text>
</comment>
<accession>A0A9P6X979</accession>
<feature type="transmembrane region" description="Helical" evidence="19">
    <location>
        <begin position="122"/>
        <end position="141"/>
    </location>
</feature>
<comment type="function">
    <text evidence="17">Lysosomal dipeptide uniporter that selectively exports lysine, arginine or histidine-containing dipeptides with a net positive charge from the lysosome lumen into the cytosol. Could play a role in a specific type of protein O-glycosylation indirectly regulating macrophages migration and tissue invasion. Also essential for liver homeostasis.</text>
</comment>
<evidence type="ECO:0000256" key="8">
    <source>
        <dbReference type="ARBA" id="ARBA00044898"/>
    </source>
</evidence>
<dbReference type="SUPFAM" id="SSF52540">
    <property type="entry name" value="P-loop containing nucleoside triphosphate hydrolases"/>
    <property type="match status" value="1"/>
</dbReference>
<dbReference type="InterPro" id="IPR011701">
    <property type="entry name" value="MFS"/>
</dbReference>
<evidence type="ECO:0000256" key="11">
    <source>
        <dbReference type="ARBA" id="ARBA00044903"/>
    </source>
</evidence>
<dbReference type="AlphaFoldDB" id="A0A9P6X979"/>
<evidence type="ECO:0000256" key="1">
    <source>
        <dbReference type="ARBA" id="ARBA00004141"/>
    </source>
</evidence>
<dbReference type="InterPro" id="IPR036259">
    <property type="entry name" value="MFS_trans_sf"/>
</dbReference>
<feature type="transmembrane region" description="Helical" evidence="19">
    <location>
        <begin position="308"/>
        <end position="327"/>
    </location>
</feature>
<evidence type="ECO:0000256" key="19">
    <source>
        <dbReference type="SAM" id="Phobius"/>
    </source>
</evidence>
<dbReference type="Gene3D" id="1.20.1250.20">
    <property type="entry name" value="MFS general substrate transporter like domains"/>
    <property type="match status" value="2"/>
</dbReference>
<comment type="caution">
    <text evidence="21">The sequence shown here is derived from an EMBL/GenBank/DDBJ whole genome shotgun (WGS) entry which is preliminary data.</text>
</comment>
<dbReference type="InterPro" id="IPR052187">
    <property type="entry name" value="MFSD1"/>
</dbReference>
<evidence type="ECO:0000313" key="22">
    <source>
        <dbReference type="Proteomes" id="UP000716291"/>
    </source>
</evidence>
<evidence type="ECO:0000256" key="6">
    <source>
        <dbReference type="ARBA" id="ARBA00044891"/>
    </source>
</evidence>
<evidence type="ECO:0000256" key="14">
    <source>
        <dbReference type="ARBA" id="ARBA00044924"/>
    </source>
</evidence>
<dbReference type="EMBL" id="JAANQT010000833">
    <property type="protein sequence ID" value="KAG1308084.1"/>
    <property type="molecule type" value="Genomic_DNA"/>
</dbReference>
<evidence type="ECO:0000256" key="10">
    <source>
        <dbReference type="ARBA" id="ARBA00044900"/>
    </source>
</evidence>
<comment type="catalytic activity">
    <reaction evidence="6">
        <text>L-lysyl-L-alpha-amino acid(out) = L-lysyl-L-alpha-amino acid(in)</text>
        <dbReference type="Rhea" id="RHEA:79387"/>
        <dbReference type="ChEBI" id="CHEBI:229965"/>
    </reaction>
</comment>
<dbReference type="GO" id="GO:0016020">
    <property type="term" value="C:membrane"/>
    <property type="evidence" value="ECO:0007669"/>
    <property type="project" value="UniProtKB-SubCell"/>
</dbReference>
<keyword evidence="19" id="KW-0472">Membrane</keyword>
<keyword evidence="19" id="KW-0812">Transmembrane</keyword>
<dbReference type="Pfam" id="PF07690">
    <property type="entry name" value="MFS_1"/>
    <property type="match status" value="1"/>
</dbReference>
<evidence type="ECO:0000259" key="20">
    <source>
        <dbReference type="PROSITE" id="PS50850"/>
    </source>
</evidence>
<dbReference type="InterPro" id="IPR027417">
    <property type="entry name" value="P-loop_NTPase"/>
</dbReference>
<protein>
    <recommendedName>
        <fullName evidence="15">Lysosomal dipeptide transporter MFSD1</fullName>
    </recommendedName>
    <alternativeName>
        <fullName evidence="16">Major facilitator superfamily domain-containing protein 1</fullName>
    </alternativeName>
</protein>
<organism evidence="21 22">
    <name type="scientific">Rhizopus oryzae</name>
    <name type="common">Mucormycosis agent</name>
    <name type="synonym">Rhizopus arrhizus var. delemar</name>
    <dbReference type="NCBI Taxonomy" id="64495"/>
    <lineage>
        <taxon>Eukaryota</taxon>
        <taxon>Fungi</taxon>
        <taxon>Fungi incertae sedis</taxon>
        <taxon>Mucoromycota</taxon>
        <taxon>Mucoromycotina</taxon>
        <taxon>Mucoromycetes</taxon>
        <taxon>Mucorales</taxon>
        <taxon>Mucorineae</taxon>
        <taxon>Rhizopodaceae</taxon>
        <taxon>Rhizopus</taxon>
    </lineage>
</organism>
<dbReference type="Gene3D" id="3.40.50.300">
    <property type="entry name" value="P-loop containing nucleotide triphosphate hydrolases"/>
    <property type="match status" value="1"/>
</dbReference>
<comment type="subcellular location">
    <subcellularLocation>
        <location evidence="1">Membrane</location>
        <topology evidence="1">Multi-pass membrane protein</topology>
    </subcellularLocation>
</comment>
<keyword evidence="22" id="KW-1185">Reference proteome</keyword>
<comment type="catalytic activity">
    <reaction evidence="9">
        <text>L-arginyl-L-alpha-amino acid(out) = L-arginyl-L-alpha-amino acid(in)</text>
        <dbReference type="Rhea" id="RHEA:79371"/>
        <dbReference type="ChEBI" id="CHEBI:84315"/>
    </reaction>
</comment>
<feature type="transmembrane region" description="Helical" evidence="19">
    <location>
        <begin position="182"/>
        <end position="204"/>
    </location>
</feature>
<evidence type="ECO:0000256" key="9">
    <source>
        <dbReference type="ARBA" id="ARBA00044899"/>
    </source>
</evidence>
<comment type="catalytic activity">
    <reaction evidence="14">
        <text>L-lysyl-glycine(out) = L-lysyl-glycine(in)</text>
        <dbReference type="Rhea" id="RHEA:79407"/>
        <dbReference type="ChEBI" id="CHEBI:191202"/>
    </reaction>
</comment>
<evidence type="ECO:0000256" key="15">
    <source>
        <dbReference type="ARBA" id="ARBA00044985"/>
    </source>
</evidence>
<dbReference type="InterPro" id="IPR020846">
    <property type="entry name" value="MFS_dom"/>
</dbReference>
<evidence type="ECO:0000256" key="12">
    <source>
        <dbReference type="ARBA" id="ARBA00044912"/>
    </source>
</evidence>
<dbReference type="PANTHER" id="PTHR23512">
    <property type="entry name" value="MAJOR FACILITATOR SUPERFAMILY DOMAIN-CONTAINING PROTEIN 1"/>
    <property type="match status" value="1"/>
</dbReference>
<comment type="catalytic activity">
    <reaction evidence="2">
        <text>L-lysyl-L-alanine(out) = L-lysyl-L-alanine(in)</text>
        <dbReference type="Rhea" id="RHEA:79399"/>
        <dbReference type="ChEBI" id="CHEBI:229954"/>
    </reaction>
</comment>
<evidence type="ECO:0000256" key="4">
    <source>
        <dbReference type="ARBA" id="ARBA00044881"/>
    </source>
</evidence>
<evidence type="ECO:0000256" key="5">
    <source>
        <dbReference type="ARBA" id="ARBA00044884"/>
    </source>
</evidence>
<keyword evidence="19" id="KW-1133">Transmembrane helix</keyword>
<gene>
    <name evidence="21" type="ORF">G6F64_006311</name>
</gene>
<reference evidence="21" key="1">
    <citation type="journal article" date="2020" name="Microb. Genom.">
        <title>Genetic diversity of clinical and environmental Mucorales isolates obtained from an investigation of mucormycosis cases among solid organ transplant recipients.</title>
        <authorList>
            <person name="Nguyen M.H."/>
            <person name="Kaul D."/>
            <person name="Muto C."/>
            <person name="Cheng S.J."/>
            <person name="Richter R.A."/>
            <person name="Bruno V.M."/>
            <person name="Liu G."/>
            <person name="Beyhan S."/>
            <person name="Sundermann A.J."/>
            <person name="Mounaud S."/>
            <person name="Pasculle A.W."/>
            <person name="Nierman W.C."/>
            <person name="Driscoll E."/>
            <person name="Cumbie R."/>
            <person name="Clancy C.J."/>
            <person name="Dupont C.L."/>
        </authorList>
    </citation>
    <scope>NUCLEOTIDE SEQUENCE</scope>
    <source>
        <strain evidence="21">GL11</strain>
    </source>
</reference>
<sequence>MTGEKTPLLTKQNDTCCSEQGCCSNSGSSQQDPSEPIVLQKENECGLSDQPWKYKLVALLCAMFLAVGSHFAAHTLGAMKSIIKKEFDISNSQYGAIQSSVSIVNTVLPLLGGIFIDIFGTIPGSIVTTILIAVGNILVALSTSSANLSMMIIGRVLYGIGSGTVVIVQETILSQWFKGRSLAAVIALMMTISRLSSFLAQATVVPIANRFGWYGYGFWFSAFLCLFSLFINLIYIILLKRILPTQDCRVQQDLLRSKKSFSWSKLMHLPHSFWLIASMEFLLGGGWGCFLHINSEYVKFRFGYPDQLAAGIASVAQVLPIFLMPILGVMTDRYGKRTWMMIASGLAFLFALILLQYTPLHPILGMISFSISLALGPVALVSSVPIILPLSLVGTGMGLVKSGTNIGASLFDIFTGLLQDLDKNKGYDHVISFFILTVIAAILSGVTLAILNHTIYHNLLDAPASGKMDSNKQEEEMMNEKLKANYVGPSCSGKTTVTRILKRILKDVVVIYQDDFYNPDKDIPIDKETQLANWDCPEAIDFDRFLDTIQRTQKSKGILPYGFHSKEESNAHDGSDALDEETVSELAQRLSGLTKCRFIIVDGFMLYWDHRVLDTLDCKISLTTSYKTLKSRREARQGYHTADGYWVDPPGYFDQIVWPEYVRLRERDHALKQVNTIDTDENSIQQMMYKVVDQLNKDLI</sequence>
<evidence type="ECO:0000256" key="17">
    <source>
        <dbReference type="ARBA" id="ARBA00045709"/>
    </source>
</evidence>
<evidence type="ECO:0000313" key="21">
    <source>
        <dbReference type="EMBL" id="KAG1308084.1"/>
    </source>
</evidence>
<feature type="transmembrane region" description="Helical" evidence="19">
    <location>
        <begin position="216"/>
        <end position="239"/>
    </location>
</feature>
<proteinExistence type="predicted"/>
<comment type="catalytic activity">
    <reaction evidence="10">
        <text>L-lysyl-L-lysine(out) = L-lysyl-L-lysine(in)</text>
        <dbReference type="Rhea" id="RHEA:79403"/>
        <dbReference type="ChEBI" id="CHEBI:229956"/>
    </reaction>
</comment>
<comment type="catalytic activity">
    <reaction evidence="4">
        <text>L-alpha-aminoacyl-L-arginine(out) = L-alpha-aminoacyl-L-arginine(in)</text>
        <dbReference type="Rhea" id="RHEA:79367"/>
        <dbReference type="ChEBI" id="CHEBI:229968"/>
    </reaction>
</comment>
<comment type="catalytic activity">
    <reaction evidence="7">
        <text>L-alpha-aminoacyl-L-lysine(out) = L-alpha-aminoacyl-L-lysine(in)</text>
        <dbReference type="Rhea" id="RHEA:79383"/>
        <dbReference type="ChEBI" id="CHEBI:229966"/>
    </reaction>
</comment>
<dbReference type="Proteomes" id="UP000716291">
    <property type="component" value="Unassembled WGS sequence"/>
</dbReference>